<evidence type="ECO:0000313" key="11">
    <source>
        <dbReference type="EMBL" id="KXU36754.1"/>
    </source>
</evidence>
<evidence type="ECO:0000256" key="3">
    <source>
        <dbReference type="ARBA" id="ARBA00011424"/>
    </source>
</evidence>
<dbReference type="GO" id="GO:0008168">
    <property type="term" value="F:methyltransferase activity"/>
    <property type="evidence" value="ECO:0007669"/>
    <property type="project" value="UniProtKB-KW"/>
</dbReference>
<sequence>MEALRNFAAAKNSGHKISMVTAYDAPSARLISGTGIDALLVGDSVMMAVHGHSDTLAATPAIMALHTAAVARGGPGCLIVADMPFLSARKGTAYALDTAAELLRSGAHAVKIEGAGSTVAVIRELVEAGIPVMGHLGLQPQSVRATDGYHVQAKNPSEVLELLDDAQALEKAGAFALVLECIPSEAAKKITAKLTIPTIGIGAGPHCDGQILVWHDLHALNPSFKPRFVRHFGDASAESRRALSAYAEAVHSGQFPNAEESF</sequence>
<comment type="catalytic activity">
    <reaction evidence="7">
        <text>(6R)-5,10-methylene-5,6,7,8-tetrahydrofolate + 3-methyl-2-oxobutanoate + H2O = 2-dehydropantoate + (6S)-5,6,7,8-tetrahydrofolate</text>
        <dbReference type="Rhea" id="RHEA:11824"/>
        <dbReference type="ChEBI" id="CHEBI:11561"/>
        <dbReference type="ChEBI" id="CHEBI:11851"/>
        <dbReference type="ChEBI" id="CHEBI:15377"/>
        <dbReference type="ChEBI" id="CHEBI:15636"/>
        <dbReference type="ChEBI" id="CHEBI:57453"/>
        <dbReference type="EC" id="2.1.2.11"/>
    </reaction>
</comment>
<dbReference type="PIRSF" id="PIRSF000388">
    <property type="entry name" value="Pantoate_hydroxy_MeTrfase"/>
    <property type="match status" value="1"/>
</dbReference>
<feature type="binding site" evidence="7 9">
    <location>
        <position position="82"/>
    </location>
    <ligand>
        <name>3-methyl-2-oxobutanoate</name>
        <dbReference type="ChEBI" id="CHEBI:11851"/>
    </ligand>
</feature>
<dbReference type="Proteomes" id="UP000071392">
    <property type="component" value="Unassembled WGS sequence"/>
</dbReference>
<keyword evidence="11" id="KW-0489">Methyltransferase</keyword>
<keyword evidence="12" id="KW-1185">Reference proteome</keyword>
<evidence type="ECO:0000256" key="7">
    <source>
        <dbReference type="HAMAP-Rule" id="MF_00156"/>
    </source>
</evidence>
<dbReference type="STRING" id="1548208.AXK12_02830"/>
<accession>A0A139SQG5</accession>
<dbReference type="GO" id="GO:0005737">
    <property type="term" value="C:cytoplasm"/>
    <property type="evidence" value="ECO:0007669"/>
    <property type="project" value="UniProtKB-SubCell"/>
</dbReference>
<dbReference type="OrthoDB" id="9781789at2"/>
<keyword evidence="7" id="KW-0963">Cytoplasm</keyword>
<dbReference type="NCBIfam" id="NF001452">
    <property type="entry name" value="PRK00311.1"/>
    <property type="match status" value="1"/>
</dbReference>
<comment type="subunit">
    <text evidence="3 7">Homodecamer; pentamer of dimers.</text>
</comment>
<evidence type="ECO:0000256" key="8">
    <source>
        <dbReference type="PIRSR" id="PIRSR000388-1"/>
    </source>
</evidence>
<dbReference type="InterPro" id="IPR015813">
    <property type="entry name" value="Pyrv/PenolPyrv_kinase-like_dom"/>
</dbReference>
<feature type="binding site" evidence="7 10">
    <location>
        <position position="113"/>
    </location>
    <ligand>
        <name>Mg(2+)</name>
        <dbReference type="ChEBI" id="CHEBI:18420"/>
    </ligand>
</feature>
<dbReference type="SUPFAM" id="SSF51621">
    <property type="entry name" value="Phosphoenolpyruvate/pyruvate domain"/>
    <property type="match status" value="1"/>
</dbReference>
<comment type="subcellular location">
    <subcellularLocation>
        <location evidence="7">Cytoplasm</location>
    </subcellularLocation>
</comment>
<dbReference type="GO" id="GO:0000287">
    <property type="term" value="F:magnesium ion binding"/>
    <property type="evidence" value="ECO:0007669"/>
    <property type="project" value="TreeGrafter"/>
</dbReference>
<comment type="cofactor">
    <cofactor evidence="7 10">
        <name>Mg(2+)</name>
        <dbReference type="ChEBI" id="CHEBI:18420"/>
    </cofactor>
    <text evidence="7 10">Binds 1 Mg(2+) ion per subunit.</text>
</comment>
<evidence type="ECO:0000256" key="10">
    <source>
        <dbReference type="PIRSR" id="PIRSR000388-3"/>
    </source>
</evidence>
<dbReference type="RefSeq" id="WP_068711189.1">
    <property type="nucleotide sequence ID" value="NZ_LSZP01000020.1"/>
</dbReference>
<feature type="binding site" evidence="7 10">
    <location>
        <position position="82"/>
    </location>
    <ligand>
        <name>Mg(2+)</name>
        <dbReference type="ChEBI" id="CHEBI:18420"/>
    </ligand>
</feature>
<keyword evidence="4 7" id="KW-0566">Pantothenate biosynthesis</keyword>
<dbReference type="InterPro" id="IPR003700">
    <property type="entry name" value="Pantoate_hydroxy_MeTrfase"/>
</dbReference>
<evidence type="ECO:0000256" key="4">
    <source>
        <dbReference type="ARBA" id="ARBA00022655"/>
    </source>
</evidence>
<evidence type="ECO:0000256" key="5">
    <source>
        <dbReference type="ARBA" id="ARBA00022679"/>
    </source>
</evidence>
<dbReference type="PANTHER" id="PTHR20881">
    <property type="entry name" value="3-METHYL-2-OXOBUTANOATE HYDROXYMETHYLTRANSFERASE"/>
    <property type="match status" value="1"/>
</dbReference>
<feature type="binding site" evidence="7 10">
    <location>
        <position position="43"/>
    </location>
    <ligand>
        <name>Mg(2+)</name>
        <dbReference type="ChEBI" id="CHEBI:18420"/>
    </ligand>
</feature>
<dbReference type="PANTHER" id="PTHR20881:SF0">
    <property type="entry name" value="3-METHYL-2-OXOBUTANOATE HYDROXYMETHYLTRANSFERASE"/>
    <property type="match status" value="1"/>
</dbReference>
<dbReference type="FunFam" id="3.20.20.60:FF:000003">
    <property type="entry name" value="3-methyl-2-oxobutanoate hydroxymethyltransferase"/>
    <property type="match status" value="1"/>
</dbReference>
<comment type="caution">
    <text evidence="11">The sequence shown here is derived from an EMBL/GenBank/DDBJ whole genome shotgun (WGS) entry which is preliminary data.</text>
</comment>
<feature type="binding site" evidence="7 9">
    <location>
        <begin position="43"/>
        <end position="44"/>
    </location>
    <ligand>
        <name>3-methyl-2-oxobutanoate</name>
        <dbReference type="ChEBI" id="CHEBI:11851"/>
    </ligand>
</feature>
<dbReference type="GO" id="GO:0032259">
    <property type="term" value="P:methylation"/>
    <property type="evidence" value="ECO:0007669"/>
    <property type="project" value="UniProtKB-KW"/>
</dbReference>
<organism evidence="11 12">
    <name type="scientific">Cephaloticoccus capnophilus</name>
    <dbReference type="NCBI Taxonomy" id="1548208"/>
    <lineage>
        <taxon>Bacteria</taxon>
        <taxon>Pseudomonadati</taxon>
        <taxon>Verrucomicrobiota</taxon>
        <taxon>Opitutia</taxon>
        <taxon>Opitutales</taxon>
        <taxon>Opitutaceae</taxon>
        <taxon>Cephaloticoccus</taxon>
    </lineage>
</organism>
<dbReference type="EC" id="2.1.2.11" evidence="7"/>
<feature type="active site" description="Proton acceptor" evidence="7 8">
    <location>
        <position position="180"/>
    </location>
</feature>
<proteinExistence type="inferred from homology"/>
<evidence type="ECO:0000256" key="6">
    <source>
        <dbReference type="ARBA" id="ARBA00056497"/>
    </source>
</evidence>
<dbReference type="NCBIfam" id="TIGR00222">
    <property type="entry name" value="panB"/>
    <property type="match status" value="1"/>
</dbReference>
<reference evidence="11 12" key="1">
    <citation type="submission" date="2016-02" db="EMBL/GenBank/DDBJ databases">
        <authorList>
            <person name="Wen L."/>
            <person name="He K."/>
            <person name="Yang H."/>
        </authorList>
    </citation>
    <scope>NUCLEOTIDE SEQUENCE [LARGE SCALE GENOMIC DNA]</scope>
    <source>
        <strain evidence="11 12">CV41</strain>
    </source>
</reference>
<dbReference type="UniPathway" id="UPA00028">
    <property type="reaction ID" value="UER00003"/>
</dbReference>
<comment type="similarity">
    <text evidence="2 7">Belongs to the PanB family.</text>
</comment>
<keyword evidence="7 10" id="KW-0479">Metal-binding</keyword>
<gene>
    <name evidence="7" type="primary">panB</name>
    <name evidence="11" type="ORF">AXK12_02830</name>
</gene>
<keyword evidence="5 7" id="KW-0808">Transferase</keyword>
<keyword evidence="7 10" id="KW-0460">Magnesium</keyword>
<dbReference type="CDD" id="cd06557">
    <property type="entry name" value="KPHMT-like"/>
    <property type="match status" value="1"/>
</dbReference>
<name>A0A139SQG5_9BACT</name>
<dbReference type="GO" id="GO:0003864">
    <property type="term" value="F:3-methyl-2-oxobutanoate hydroxymethyltransferase activity"/>
    <property type="evidence" value="ECO:0007669"/>
    <property type="project" value="UniProtKB-UniRule"/>
</dbReference>
<dbReference type="GO" id="GO:0015940">
    <property type="term" value="P:pantothenate biosynthetic process"/>
    <property type="evidence" value="ECO:0007669"/>
    <property type="project" value="UniProtKB-UniRule"/>
</dbReference>
<dbReference type="EMBL" id="LSZP01000020">
    <property type="protein sequence ID" value="KXU36754.1"/>
    <property type="molecule type" value="Genomic_DNA"/>
</dbReference>
<dbReference type="Gene3D" id="3.20.20.60">
    <property type="entry name" value="Phosphoenolpyruvate-binding domains"/>
    <property type="match status" value="1"/>
</dbReference>
<evidence type="ECO:0000256" key="9">
    <source>
        <dbReference type="PIRSR" id="PIRSR000388-2"/>
    </source>
</evidence>
<dbReference type="HAMAP" id="MF_00156">
    <property type="entry name" value="PanB"/>
    <property type="match status" value="1"/>
</dbReference>
<evidence type="ECO:0000256" key="2">
    <source>
        <dbReference type="ARBA" id="ARBA00008676"/>
    </source>
</evidence>
<evidence type="ECO:0000256" key="1">
    <source>
        <dbReference type="ARBA" id="ARBA00005033"/>
    </source>
</evidence>
<feature type="binding site" evidence="7 9">
    <location>
        <position position="111"/>
    </location>
    <ligand>
        <name>3-methyl-2-oxobutanoate</name>
        <dbReference type="ChEBI" id="CHEBI:11851"/>
    </ligand>
</feature>
<comment type="pathway">
    <text evidence="1 7">Cofactor biosynthesis; (R)-pantothenate biosynthesis; (R)-pantoate from 3-methyl-2-oxobutanoate: step 1/2.</text>
</comment>
<comment type="function">
    <text evidence="6 7">Catalyzes the reversible reaction in which hydroxymethyl group from 5,10-methylenetetrahydrofolate is transferred onto alpha-ketoisovalerate to form ketopantoate.</text>
</comment>
<dbReference type="InterPro" id="IPR040442">
    <property type="entry name" value="Pyrv_kinase-like_dom_sf"/>
</dbReference>
<dbReference type="Pfam" id="PF02548">
    <property type="entry name" value="Pantoate_transf"/>
    <property type="match status" value="1"/>
</dbReference>
<evidence type="ECO:0000313" key="12">
    <source>
        <dbReference type="Proteomes" id="UP000071392"/>
    </source>
</evidence>
<dbReference type="AlphaFoldDB" id="A0A139SQG5"/>
<protein>
    <recommendedName>
        <fullName evidence="7">3-methyl-2-oxobutanoate hydroxymethyltransferase</fullName>
        <ecNumber evidence="7">2.1.2.11</ecNumber>
    </recommendedName>
    <alternativeName>
        <fullName evidence="7">Ketopantoate hydroxymethyltransferase</fullName>
        <shortName evidence="7">KPHMT</shortName>
    </alternativeName>
</protein>